<protein>
    <recommendedName>
        <fullName evidence="3">DUF1217 domain-containing protein</fullName>
    </recommendedName>
</protein>
<keyword evidence="2" id="KW-1185">Reference proteome</keyword>
<gene>
    <name evidence="1" type="ORF">SAMN02745775_10184</name>
</gene>
<dbReference type="AlphaFoldDB" id="A0A1I3X8N5"/>
<sequence length="257" mass="28162">MLSGSQLSTLFGANSQTVTLSAPERFTFYKTSLSSAEKETARLKKDPAIMRDMARLDRVLAKAKTPADLFKDTEATRVILQGLGLADNAQNVGLARRVLMSDPSDKKSLAATMPDKRWKAAAEKLGFASTGLSTLRLPSTRQSILDGLVNYKRLTAIEEKSQAVSDALYLRTMSTTTRTGVYDVLGDKVLRRIASTIAGLPKELALQEIEAQARTLQRGFKLDDLTDAAKKEKLIQRYLTIAEDKSSVQAPNFGFSI</sequence>
<proteinExistence type="predicted"/>
<dbReference type="EMBL" id="FOSQ01000001">
    <property type="protein sequence ID" value="SFK15983.1"/>
    <property type="molecule type" value="Genomic_DNA"/>
</dbReference>
<organism evidence="1 2">
    <name type="scientific">Falsiroseomonas stagni DSM 19981</name>
    <dbReference type="NCBI Taxonomy" id="1123062"/>
    <lineage>
        <taxon>Bacteria</taxon>
        <taxon>Pseudomonadati</taxon>
        <taxon>Pseudomonadota</taxon>
        <taxon>Alphaproteobacteria</taxon>
        <taxon>Acetobacterales</taxon>
        <taxon>Roseomonadaceae</taxon>
        <taxon>Falsiroseomonas</taxon>
    </lineage>
</organism>
<evidence type="ECO:0000313" key="1">
    <source>
        <dbReference type="EMBL" id="SFK15983.1"/>
    </source>
</evidence>
<accession>A0A1I3X8N5</accession>
<evidence type="ECO:0008006" key="3">
    <source>
        <dbReference type="Google" id="ProtNLM"/>
    </source>
</evidence>
<dbReference type="SUPFAM" id="SSF158837">
    <property type="entry name" value="AGR C 984p-like"/>
    <property type="match status" value="1"/>
</dbReference>
<name>A0A1I3X8N5_9PROT</name>
<dbReference type="RefSeq" id="WP_092953850.1">
    <property type="nucleotide sequence ID" value="NZ_FOSQ01000001.1"/>
</dbReference>
<evidence type="ECO:0000313" key="2">
    <source>
        <dbReference type="Proteomes" id="UP000199473"/>
    </source>
</evidence>
<reference evidence="1 2" key="1">
    <citation type="submission" date="2016-10" db="EMBL/GenBank/DDBJ databases">
        <authorList>
            <person name="de Groot N.N."/>
        </authorList>
    </citation>
    <scope>NUCLEOTIDE SEQUENCE [LARGE SCALE GENOMIC DNA]</scope>
    <source>
        <strain evidence="1 2">DSM 19981</strain>
    </source>
</reference>
<dbReference type="OrthoDB" id="7315599at2"/>
<dbReference type="InterPro" id="IPR010626">
    <property type="entry name" value="DUF1217"/>
</dbReference>
<dbReference type="Gene3D" id="1.10.3700.10">
    <property type="entry name" value="AGR C 984p-like"/>
    <property type="match status" value="1"/>
</dbReference>
<dbReference type="Proteomes" id="UP000199473">
    <property type="component" value="Unassembled WGS sequence"/>
</dbReference>
<dbReference type="InterPro" id="IPR023157">
    <property type="entry name" value="AGR-C-984p-like_sf"/>
</dbReference>
<dbReference type="Pfam" id="PF06748">
    <property type="entry name" value="DUF1217"/>
    <property type="match status" value="1"/>
</dbReference>
<dbReference type="STRING" id="1123062.SAMN02745775_10184"/>